<dbReference type="GO" id="GO:0051082">
    <property type="term" value="F:unfolded protein binding"/>
    <property type="evidence" value="ECO:0007669"/>
    <property type="project" value="InterPro"/>
</dbReference>
<keyword evidence="2" id="KW-0732">Signal</keyword>
<name>A0A519BI60_ACIG2</name>
<sequence>MKRISLIFSILILMFVMVFLSNTSKAEAAGSKIAVVNMQKVISMSKQGKKANSILHSLVIKYKAKLSALRQKITSLHNDLKQNSSIMSSAEKLKKTKEFETDITSFSSEERHVQGVISEKRFNLLRGIIAKVKAIITNIAKQKGYLLVVDSPGVVYRVNSIDITNQVLNQMNSK</sequence>
<dbReference type="Pfam" id="PF03938">
    <property type="entry name" value="OmpH"/>
    <property type="match status" value="1"/>
</dbReference>
<comment type="caution">
    <text evidence="3">The sequence shown here is derived from an EMBL/GenBank/DDBJ whole genome shotgun (WGS) entry which is preliminary data.</text>
</comment>
<dbReference type="AlphaFoldDB" id="A0A519BI60"/>
<dbReference type="SMART" id="SM00935">
    <property type="entry name" value="OmpH"/>
    <property type="match status" value="1"/>
</dbReference>
<reference evidence="3 4" key="1">
    <citation type="journal article" date="2019" name="ISME J.">
        <title>Insights into ecological role of a new deltaproteobacterial order Candidatus Acidulodesulfobacterales by metagenomics and metatranscriptomics.</title>
        <authorList>
            <person name="Tan S."/>
            <person name="Liu J."/>
            <person name="Fang Y."/>
            <person name="Hedlund B.P."/>
            <person name="Lian Z.H."/>
            <person name="Huang L.Y."/>
            <person name="Li J.T."/>
            <person name="Huang L.N."/>
            <person name="Li W.J."/>
            <person name="Jiang H.C."/>
            <person name="Dong H.L."/>
            <person name="Shu W.S."/>
        </authorList>
    </citation>
    <scope>NUCLEOTIDE SEQUENCE [LARGE SCALE GENOMIC DNA]</scope>
    <source>
        <strain evidence="3">AP2</strain>
    </source>
</reference>
<organism evidence="3 4">
    <name type="scientific">Acididesulfobacter guangdongensis</name>
    <dbReference type="NCBI Taxonomy" id="2597225"/>
    <lineage>
        <taxon>Bacteria</taxon>
        <taxon>Deltaproteobacteria</taxon>
        <taxon>Candidatus Acidulodesulfobacterales</taxon>
        <taxon>Candidatus Acididesulfobacter</taxon>
    </lineage>
</organism>
<proteinExistence type="inferred from homology"/>
<dbReference type="EMBL" id="SGBC01000001">
    <property type="protein sequence ID" value="RZD16942.1"/>
    <property type="molecule type" value="Genomic_DNA"/>
</dbReference>
<dbReference type="Proteomes" id="UP000316562">
    <property type="component" value="Unassembled WGS sequence"/>
</dbReference>
<dbReference type="SUPFAM" id="SSF111384">
    <property type="entry name" value="OmpH-like"/>
    <property type="match status" value="1"/>
</dbReference>
<gene>
    <name evidence="3" type="ORF">EVJ46_01505</name>
</gene>
<protein>
    <submittedName>
        <fullName evidence="3">OmpH family outer membrane protein</fullName>
    </submittedName>
</protein>
<dbReference type="PANTHER" id="PTHR35089">
    <property type="entry name" value="CHAPERONE PROTEIN SKP"/>
    <property type="match status" value="1"/>
</dbReference>
<evidence type="ECO:0000313" key="3">
    <source>
        <dbReference type="EMBL" id="RZD16942.1"/>
    </source>
</evidence>
<evidence type="ECO:0000313" key="4">
    <source>
        <dbReference type="Proteomes" id="UP000316562"/>
    </source>
</evidence>
<dbReference type="PANTHER" id="PTHR35089:SF1">
    <property type="entry name" value="CHAPERONE PROTEIN SKP"/>
    <property type="match status" value="1"/>
</dbReference>
<accession>A0A519BI60</accession>
<evidence type="ECO:0000256" key="1">
    <source>
        <dbReference type="ARBA" id="ARBA00009091"/>
    </source>
</evidence>
<comment type="similarity">
    <text evidence="1">Belongs to the Skp family.</text>
</comment>
<dbReference type="InterPro" id="IPR024930">
    <property type="entry name" value="Skp_dom_sf"/>
</dbReference>
<evidence type="ECO:0000256" key="2">
    <source>
        <dbReference type="ARBA" id="ARBA00022729"/>
    </source>
</evidence>
<dbReference type="GO" id="GO:0005829">
    <property type="term" value="C:cytosol"/>
    <property type="evidence" value="ECO:0007669"/>
    <property type="project" value="TreeGrafter"/>
</dbReference>
<dbReference type="InterPro" id="IPR005632">
    <property type="entry name" value="Chaperone_Skp"/>
</dbReference>
<dbReference type="GO" id="GO:0050821">
    <property type="term" value="P:protein stabilization"/>
    <property type="evidence" value="ECO:0007669"/>
    <property type="project" value="TreeGrafter"/>
</dbReference>
<dbReference type="Gene3D" id="3.30.910.20">
    <property type="entry name" value="Skp domain"/>
    <property type="match status" value="1"/>
</dbReference>